<sequence length="166" mass="19171">TIKIIKKLGCINKKENAVMSSPSFDYNYVIHNHPVTTFSKLLVFKKKKRKEMLTVRWSKLVDEQHKLMKDNANKQNASGMNTSNSMGFNSMWTNTHGQMTKLPNGKYTNTNQVQDYSCCDICKAKKKGDEVNFFVYFVYTCTNIFIQSHISLPQKKKVDSRKLEGI</sequence>
<feature type="non-terminal residue" evidence="1">
    <location>
        <position position="1"/>
    </location>
</feature>
<accession>X6P894</accession>
<proteinExistence type="predicted"/>
<gene>
    <name evidence="1" type="ORF">RFI_03244</name>
</gene>
<name>X6P894_RETFI</name>
<reference evidence="1 2" key="1">
    <citation type="journal article" date="2013" name="Curr. Biol.">
        <title>The Genome of the Foraminiferan Reticulomyxa filosa.</title>
        <authorList>
            <person name="Glockner G."/>
            <person name="Hulsmann N."/>
            <person name="Schleicher M."/>
            <person name="Noegel A.A."/>
            <person name="Eichinger L."/>
            <person name="Gallinger C."/>
            <person name="Pawlowski J."/>
            <person name="Sierra R."/>
            <person name="Euteneuer U."/>
            <person name="Pillet L."/>
            <person name="Moustafa A."/>
            <person name="Platzer M."/>
            <person name="Groth M."/>
            <person name="Szafranski K."/>
            <person name="Schliwa M."/>
        </authorList>
    </citation>
    <scope>NUCLEOTIDE SEQUENCE [LARGE SCALE GENOMIC DNA]</scope>
</reference>
<dbReference type="AlphaFoldDB" id="X6P894"/>
<protein>
    <submittedName>
        <fullName evidence="1">Uncharacterized protein</fullName>
    </submittedName>
</protein>
<keyword evidence="2" id="KW-1185">Reference proteome</keyword>
<evidence type="ECO:0000313" key="2">
    <source>
        <dbReference type="Proteomes" id="UP000023152"/>
    </source>
</evidence>
<dbReference type="Proteomes" id="UP000023152">
    <property type="component" value="Unassembled WGS sequence"/>
</dbReference>
<organism evidence="1 2">
    <name type="scientific">Reticulomyxa filosa</name>
    <dbReference type="NCBI Taxonomy" id="46433"/>
    <lineage>
        <taxon>Eukaryota</taxon>
        <taxon>Sar</taxon>
        <taxon>Rhizaria</taxon>
        <taxon>Retaria</taxon>
        <taxon>Foraminifera</taxon>
        <taxon>Monothalamids</taxon>
        <taxon>Reticulomyxidae</taxon>
        <taxon>Reticulomyxa</taxon>
    </lineage>
</organism>
<evidence type="ECO:0000313" key="1">
    <source>
        <dbReference type="EMBL" id="ETO33852.1"/>
    </source>
</evidence>
<dbReference type="EMBL" id="ASPP01003087">
    <property type="protein sequence ID" value="ETO33852.1"/>
    <property type="molecule type" value="Genomic_DNA"/>
</dbReference>
<comment type="caution">
    <text evidence="1">The sequence shown here is derived from an EMBL/GenBank/DDBJ whole genome shotgun (WGS) entry which is preliminary data.</text>
</comment>